<dbReference type="SUPFAM" id="SSF49452">
    <property type="entry name" value="Starch-binding domain-like"/>
    <property type="match status" value="1"/>
</dbReference>
<evidence type="ECO:0000259" key="10">
    <source>
        <dbReference type="SMART" id="SM00642"/>
    </source>
</evidence>
<proteinExistence type="inferred from homology"/>
<comment type="similarity">
    <text evidence="1">Belongs to the glycosyl hydrolase 13 family.</text>
</comment>
<dbReference type="SMART" id="SM00642">
    <property type="entry name" value="Aamy"/>
    <property type="match status" value="1"/>
</dbReference>
<keyword evidence="4" id="KW-0326">Glycosidase</keyword>
<dbReference type="Pfam" id="PF17967">
    <property type="entry name" value="Pullulanase_N2"/>
    <property type="match status" value="1"/>
</dbReference>
<dbReference type="InterPro" id="IPR017853">
    <property type="entry name" value="GH"/>
</dbReference>
<evidence type="ECO:0000313" key="11">
    <source>
        <dbReference type="EMBL" id="TLU65344.1"/>
    </source>
</evidence>
<dbReference type="Pfam" id="PF11852">
    <property type="entry name" value="Pullul_strch_C"/>
    <property type="match status" value="1"/>
</dbReference>
<accession>A0A5R9IIH7</accession>
<dbReference type="InterPro" id="IPR006047">
    <property type="entry name" value="GH13_cat_dom"/>
</dbReference>
<dbReference type="Gene3D" id="2.60.40.10">
    <property type="entry name" value="Immunoglobulins"/>
    <property type="match status" value="4"/>
</dbReference>
<evidence type="ECO:0000256" key="6">
    <source>
        <dbReference type="ARBA" id="ARBA00024062"/>
    </source>
</evidence>
<organism evidence="11 12">
    <name type="scientific">Thalassotalea litorea</name>
    <dbReference type="NCBI Taxonomy" id="2020715"/>
    <lineage>
        <taxon>Bacteria</taxon>
        <taxon>Pseudomonadati</taxon>
        <taxon>Pseudomonadota</taxon>
        <taxon>Gammaproteobacteria</taxon>
        <taxon>Alteromonadales</taxon>
        <taxon>Colwelliaceae</taxon>
        <taxon>Thalassotalea</taxon>
    </lineage>
</organism>
<evidence type="ECO:0000256" key="5">
    <source>
        <dbReference type="ARBA" id="ARBA00023965"/>
    </source>
</evidence>
<dbReference type="EC" id="3.2.1.41" evidence="6"/>
<feature type="domain" description="Glycosyl hydrolase family 13 catalytic" evidence="10">
    <location>
        <begin position="591"/>
        <end position="920"/>
    </location>
</feature>
<sequence>MMKTTKNLANLLIVALVSLFLTACGGESDVKSGESLLTCDVPMVPDASGTSCVAPEPIQCPVPTVPDALNETCIVGVDPNAPTPVYFPAENEAVLYFNLGTDNEDDYIGYRLHTWNTDQCDAYAPPHDESDWANGHEYAGIDPTYGAYYILNLKEGYSECGNFIIHIGTDDAGKAMGSGDFQMPLQQDDPTYARMNFTFNGEPSVFEYPVESLGKQPIKAADFSAHWIDVDTFVWSADADIASVKLHHSATAGIEADDNDTFNGTTLELMAVDLTDEQKAFAPKVADWPAYQGNWTAEDAKSVLKGQLVLVGYNSDGETVAASNVQADKVLDYLYTMGDMDADEANLGVRYNNGMIDVALWAPTAQNVVLKAYNADKVETGSYPMSEDTMTGIWSHSSDLAMDRAFYQFEITVYHPQNQMIETLVVTDPYSVSLSTNGNYSQFVNLEDSDLFPDGWMEQTIPTVMDTEDAVIYEAHIRDFSIFDETVSAENRGKYLAFSETESAGMMHLKSLADSGLTHFHILPANDIASINEDNNEVVNLTNTVAELCAIRADAPVCGVENDNATLLEVLESYDVYETDSQELMNVLRGIDSFNWGYDPKHFNAPDGSYASDSDGVARIKEMRTMIQSLHETGLRVVLDVVYNHTNSAGLWDNSVLDKIVPGYYHSRDLWTGSVIQDTCCNDTALEHQMMDKLMVDSLLMWSEQYKYDGFRFDIMGHGSKQQMLAAREAVRAIDADTYFYGEGWDRNDRGFEQANQFNMAGTEISTFNDRIRDGVRKPYIFSEEYNDDSFFRLDSVKYGLAGSLQDYVLETANGTATKGISFGYSMYAKDPADVVNYVSKHDNETLWDNLQIVLPETMGLLDRVRVQNLSQSVMLMAQGVPFLQLGGDFLRSKSLDRNTYDAGDWYNKVDYSFDSNNYRVGRPLEYSEGDGDDQIDNIDELVHLLSEDNAKPYFNEILFASDVFKEFLSIRKSSKLFRLTTAQDVIDRVGFHNIGKSQTPGLIVMSIDDGTSLADIDPMVDALVVVINTTAMEQSHTVATATGFALHDIQLNSVDSLAASAFFSEGEGEGTFTVPAFTTSVFVKAQGEMQGQGLSAYATSGAPDVVPYGDTTIFVKGDMNGWQNDDAMTYVGDGVYELDISLTAGDYYFKVADADWAAVNLGAPSTDPVVIGDDKVLLPYSNDNLLISLTDDTTYTFRLDASNPDAPVLTVEFEEPYYGTAVFLRGDMNGWSEDNQFTYIGNDMYSLTTTIEAGDKYFKVASADWSSVNMGAPADDTEVFEGESQQLVSGSNDNMHMVFADGEYTFIFDVSNQQEPKLRVYSAKMFGDTTVYVKGGMNGWSEDDAMTYVGNSTYTLTLSLDAQSYEFKVASQDWATVNLGATSGDDADVFLDSAEALVQDSQDNFKIDITEAGEYLFTVTGPDPLNSTLTVSKVM</sequence>
<evidence type="ECO:0000256" key="8">
    <source>
        <dbReference type="ARBA" id="ARBA00031076"/>
    </source>
</evidence>
<dbReference type="InterPro" id="IPR024561">
    <property type="entry name" value="Pullul_strch_C"/>
</dbReference>
<dbReference type="Gene3D" id="2.60.40.1180">
    <property type="entry name" value="Golgi alpha-mannosidase II"/>
    <property type="match status" value="1"/>
</dbReference>
<dbReference type="CDD" id="cd11341">
    <property type="entry name" value="AmyAc_Pullulanase_LD-like"/>
    <property type="match status" value="1"/>
</dbReference>
<dbReference type="Pfam" id="PF18494">
    <property type="entry name" value="Pullulanase_Ins"/>
    <property type="match status" value="1"/>
</dbReference>
<dbReference type="InterPro" id="IPR014756">
    <property type="entry name" value="Ig_E-set"/>
</dbReference>
<dbReference type="Gene3D" id="2.60.40.1130">
    <property type="entry name" value="Rab geranylgeranyltransferase alpha-subunit, insert domain"/>
    <property type="match status" value="1"/>
</dbReference>
<dbReference type="SUPFAM" id="SSF51445">
    <property type="entry name" value="(Trans)glycosidases"/>
    <property type="match status" value="1"/>
</dbReference>
<feature type="chain" id="PRO_5024296816" description="pullulanase" evidence="9">
    <location>
        <begin position="24"/>
        <end position="1436"/>
    </location>
</feature>
<evidence type="ECO:0000256" key="1">
    <source>
        <dbReference type="ARBA" id="ARBA00008061"/>
    </source>
</evidence>
<evidence type="ECO:0000256" key="3">
    <source>
        <dbReference type="ARBA" id="ARBA00022801"/>
    </source>
</evidence>
<dbReference type="Gene3D" id="2.60.40.1110">
    <property type="match status" value="1"/>
</dbReference>
<dbReference type="Pfam" id="PF02922">
    <property type="entry name" value="CBM_48"/>
    <property type="match status" value="1"/>
</dbReference>
<comment type="caution">
    <text evidence="11">The sequence shown here is derived from an EMBL/GenBank/DDBJ whole genome shotgun (WGS) entry which is preliminary data.</text>
</comment>
<dbReference type="InterPro" id="IPR013784">
    <property type="entry name" value="Carb-bd-like_fold"/>
</dbReference>
<keyword evidence="3" id="KW-0378">Hydrolase</keyword>
<dbReference type="GO" id="GO:0030246">
    <property type="term" value="F:carbohydrate binding"/>
    <property type="evidence" value="ECO:0007669"/>
    <property type="project" value="InterPro"/>
</dbReference>
<reference evidence="11 12" key="1">
    <citation type="submission" date="2019-05" db="EMBL/GenBank/DDBJ databases">
        <title>Genome sequences of Thalassotalea litorea 1K03283.</title>
        <authorList>
            <person name="Zhang D."/>
        </authorList>
    </citation>
    <scope>NUCLEOTIDE SEQUENCE [LARGE SCALE GENOMIC DNA]</scope>
    <source>
        <strain evidence="11 12">MCCC 1K03283</strain>
    </source>
</reference>
<dbReference type="Proteomes" id="UP000307790">
    <property type="component" value="Unassembled WGS sequence"/>
</dbReference>
<dbReference type="EMBL" id="VCBC01000007">
    <property type="protein sequence ID" value="TLU65344.1"/>
    <property type="molecule type" value="Genomic_DNA"/>
</dbReference>
<feature type="signal peptide" evidence="9">
    <location>
        <begin position="1"/>
        <end position="23"/>
    </location>
</feature>
<dbReference type="InterPro" id="IPR005323">
    <property type="entry name" value="CBM41_pullulanase"/>
</dbReference>
<evidence type="ECO:0000256" key="2">
    <source>
        <dbReference type="ARBA" id="ARBA00022729"/>
    </source>
</evidence>
<dbReference type="Gene3D" id="3.20.20.80">
    <property type="entry name" value="Glycosidases"/>
    <property type="match status" value="1"/>
</dbReference>
<evidence type="ECO:0000313" key="12">
    <source>
        <dbReference type="Proteomes" id="UP000307790"/>
    </source>
</evidence>
<dbReference type="InterPro" id="IPR013780">
    <property type="entry name" value="Glyco_hydro_b"/>
</dbReference>
<dbReference type="InterPro" id="IPR004193">
    <property type="entry name" value="Glyco_hydro_13_N"/>
</dbReference>
<dbReference type="GO" id="GO:0051060">
    <property type="term" value="F:pullulanase activity"/>
    <property type="evidence" value="ECO:0007669"/>
    <property type="project" value="UniProtKB-EC"/>
</dbReference>
<protein>
    <recommendedName>
        <fullName evidence="6">pullulanase</fullName>
        <ecNumber evidence="6">3.2.1.41</ecNumber>
    </recommendedName>
    <alternativeName>
        <fullName evidence="7">Alpha-dextrin endo-1,6-alpha-glucosidase</fullName>
    </alternativeName>
    <alternativeName>
        <fullName evidence="8">Pullulan 6-glucanohydrolase</fullName>
    </alternativeName>
</protein>
<dbReference type="InterPro" id="IPR013783">
    <property type="entry name" value="Ig-like_fold"/>
</dbReference>
<dbReference type="InterPro" id="IPR041111">
    <property type="entry name" value="Pullulanase_Ins"/>
</dbReference>
<gene>
    <name evidence="11" type="ORF">FE810_08645</name>
</gene>
<dbReference type="SUPFAM" id="SSF81296">
    <property type="entry name" value="E set domains"/>
    <property type="match status" value="3"/>
</dbReference>
<dbReference type="CDD" id="cd02860">
    <property type="entry name" value="E_set_Pullulanase"/>
    <property type="match status" value="1"/>
</dbReference>
<evidence type="ECO:0000256" key="9">
    <source>
        <dbReference type="SAM" id="SignalP"/>
    </source>
</evidence>
<dbReference type="GO" id="GO:0005975">
    <property type="term" value="P:carbohydrate metabolic process"/>
    <property type="evidence" value="ECO:0007669"/>
    <property type="project" value="InterPro"/>
</dbReference>
<dbReference type="CDD" id="cd10315">
    <property type="entry name" value="CBM41_pullulanase"/>
    <property type="match status" value="1"/>
</dbReference>
<dbReference type="InterPro" id="IPR040671">
    <property type="entry name" value="Pullulanase_N2"/>
</dbReference>
<name>A0A5R9IIH7_9GAMM</name>
<dbReference type="PANTHER" id="PTHR43002">
    <property type="entry name" value="GLYCOGEN DEBRANCHING ENZYME"/>
    <property type="match status" value="1"/>
</dbReference>
<evidence type="ECO:0000256" key="7">
    <source>
        <dbReference type="ARBA" id="ARBA00029618"/>
    </source>
</evidence>
<evidence type="ECO:0000256" key="4">
    <source>
        <dbReference type="ARBA" id="ARBA00023295"/>
    </source>
</evidence>
<dbReference type="OrthoDB" id="3236218at2"/>
<keyword evidence="12" id="KW-1185">Reference proteome</keyword>
<dbReference type="PROSITE" id="PS51257">
    <property type="entry name" value="PROKAR_LIPOPROTEIN"/>
    <property type="match status" value="1"/>
</dbReference>
<dbReference type="SUPFAM" id="SSF51011">
    <property type="entry name" value="Glycosyl hydrolase domain"/>
    <property type="match status" value="1"/>
</dbReference>
<dbReference type="CDD" id="cd02861">
    <property type="entry name" value="E_set_pullulanase_like"/>
    <property type="match status" value="3"/>
</dbReference>
<keyword evidence="2 9" id="KW-0732">Signal</keyword>
<comment type="catalytic activity">
    <reaction evidence="5">
        <text>Hydrolysis of (1-&gt;6)-alpha-D-glucosidic linkages in pullulan, amylopectin and glycogen, and in the alpha- and beta-limit dextrins of amylopectin and glycogen.</text>
        <dbReference type="EC" id="3.2.1.41"/>
    </reaction>
</comment>
<dbReference type="Pfam" id="PF03714">
    <property type="entry name" value="PUD"/>
    <property type="match status" value="1"/>
</dbReference>